<dbReference type="AlphaFoldDB" id="J9W173"/>
<dbReference type="KEGG" id="lbn:LBUCD034_0322"/>
<keyword evidence="3" id="KW-1185">Reference proteome</keyword>
<dbReference type="PATRIC" id="fig|1071400.3.peg.319"/>
<evidence type="ECO:0000313" key="3">
    <source>
        <dbReference type="Proteomes" id="UP000007332"/>
    </source>
</evidence>
<dbReference type="RefSeq" id="WP_014939315.1">
    <property type="nucleotide sequence ID" value="NC_018610.1"/>
</dbReference>
<sequence>MVIYRYMSNWKLVAAQLILSIAVLKFMPALQMVIVTLMIIFIGARFNADSDRLFR</sequence>
<name>J9W173_LENBU</name>
<proteinExistence type="predicted"/>
<keyword evidence="1" id="KW-0812">Transmembrane</keyword>
<reference evidence="2 3" key="1">
    <citation type="journal article" date="2012" name="J. Biotechnol.">
        <title>Insights into the completely annotated genome of Lactobacillus buchneri CD034, a strain isolated from stable grass silage.</title>
        <authorList>
            <person name="Heinl S."/>
            <person name="Wibberg D."/>
            <person name="Eikmeyer F."/>
            <person name="Szczepanowski R."/>
            <person name="Blom J."/>
            <person name="Linke B."/>
            <person name="Goesmann A."/>
            <person name="Grabherr R."/>
            <person name="Schwab H."/>
            <person name="Puhler A."/>
            <person name="Schluter A."/>
        </authorList>
    </citation>
    <scope>NUCLEOTIDE SEQUENCE [LARGE SCALE GENOMIC DNA]</scope>
    <source>
        <strain evidence="2 3">CD034</strain>
    </source>
</reference>
<gene>
    <name evidence="2" type="ORF">LBUCD034_0322</name>
</gene>
<dbReference type="HOGENOM" id="CLU_3026503_0_0_9"/>
<accession>J9W173</accession>
<feature type="transmembrane region" description="Helical" evidence="1">
    <location>
        <begin position="12"/>
        <end position="44"/>
    </location>
</feature>
<dbReference type="Proteomes" id="UP000007332">
    <property type="component" value="Chromosome"/>
</dbReference>
<evidence type="ECO:0000256" key="1">
    <source>
        <dbReference type="SAM" id="Phobius"/>
    </source>
</evidence>
<protein>
    <submittedName>
        <fullName evidence="2">Uncharacterized protein</fullName>
    </submittedName>
</protein>
<dbReference type="EMBL" id="CP003043">
    <property type="protein sequence ID" value="AFR99426.1"/>
    <property type="molecule type" value="Genomic_DNA"/>
</dbReference>
<organism evidence="2 3">
    <name type="scientific">Lentilactobacillus buchneri subsp. silagei CD034</name>
    <dbReference type="NCBI Taxonomy" id="1071400"/>
    <lineage>
        <taxon>Bacteria</taxon>
        <taxon>Bacillati</taxon>
        <taxon>Bacillota</taxon>
        <taxon>Bacilli</taxon>
        <taxon>Lactobacillales</taxon>
        <taxon>Lactobacillaceae</taxon>
        <taxon>Lentilactobacillus</taxon>
        <taxon>Lentilactobacillus buchneri subsp. silagei</taxon>
    </lineage>
</organism>
<keyword evidence="1" id="KW-0472">Membrane</keyword>
<evidence type="ECO:0000313" key="2">
    <source>
        <dbReference type="EMBL" id="AFR99426.1"/>
    </source>
</evidence>
<keyword evidence="1" id="KW-1133">Transmembrane helix</keyword>